<evidence type="ECO:0000313" key="2">
    <source>
        <dbReference type="Proteomes" id="UP000799118"/>
    </source>
</evidence>
<dbReference type="Proteomes" id="UP000799118">
    <property type="component" value="Unassembled WGS sequence"/>
</dbReference>
<proteinExistence type="predicted"/>
<dbReference type="AlphaFoldDB" id="A0A6A4GH79"/>
<protein>
    <submittedName>
        <fullName evidence="1">Uncharacterized protein</fullName>
    </submittedName>
</protein>
<dbReference type="EMBL" id="ML770048">
    <property type="protein sequence ID" value="KAE9384982.1"/>
    <property type="molecule type" value="Genomic_DNA"/>
</dbReference>
<sequence length="55" mass="6173">MPVSLLGSLLWTPVEDRTQMIIAMVDKYCISLAEVVEEDGSVLRPRSRKARVEPS</sequence>
<keyword evidence="2" id="KW-1185">Reference proteome</keyword>
<accession>A0A6A4GH79</accession>
<name>A0A6A4GH79_9AGAR</name>
<gene>
    <name evidence="1" type="ORF">BT96DRAFT_982174</name>
</gene>
<evidence type="ECO:0000313" key="1">
    <source>
        <dbReference type="EMBL" id="KAE9384982.1"/>
    </source>
</evidence>
<reference evidence="1" key="1">
    <citation type="journal article" date="2019" name="Environ. Microbiol.">
        <title>Fungal ecological strategies reflected in gene transcription - a case study of two litter decomposers.</title>
        <authorList>
            <person name="Barbi F."/>
            <person name="Kohler A."/>
            <person name="Barry K."/>
            <person name="Baskaran P."/>
            <person name="Daum C."/>
            <person name="Fauchery L."/>
            <person name="Ihrmark K."/>
            <person name="Kuo A."/>
            <person name="LaButti K."/>
            <person name="Lipzen A."/>
            <person name="Morin E."/>
            <person name="Grigoriev I.V."/>
            <person name="Henrissat B."/>
            <person name="Lindahl B."/>
            <person name="Martin F."/>
        </authorList>
    </citation>
    <scope>NUCLEOTIDE SEQUENCE</scope>
    <source>
        <strain evidence="1">JB14</strain>
    </source>
</reference>
<organism evidence="1 2">
    <name type="scientific">Gymnopus androsaceus JB14</name>
    <dbReference type="NCBI Taxonomy" id="1447944"/>
    <lineage>
        <taxon>Eukaryota</taxon>
        <taxon>Fungi</taxon>
        <taxon>Dikarya</taxon>
        <taxon>Basidiomycota</taxon>
        <taxon>Agaricomycotina</taxon>
        <taxon>Agaricomycetes</taxon>
        <taxon>Agaricomycetidae</taxon>
        <taxon>Agaricales</taxon>
        <taxon>Marasmiineae</taxon>
        <taxon>Omphalotaceae</taxon>
        <taxon>Gymnopus</taxon>
    </lineage>
</organism>